<feature type="compositionally biased region" description="Low complexity" evidence="1">
    <location>
        <begin position="20"/>
        <end position="30"/>
    </location>
</feature>
<evidence type="ECO:0000313" key="3">
    <source>
        <dbReference type="Proteomes" id="UP000664859"/>
    </source>
</evidence>
<feature type="compositionally biased region" description="Basic residues" evidence="1">
    <location>
        <begin position="1"/>
        <end position="16"/>
    </location>
</feature>
<feature type="region of interest" description="Disordered" evidence="1">
    <location>
        <begin position="1"/>
        <end position="40"/>
    </location>
</feature>
<dbReference type="Proteomes" id="UP000664859">
    <property type="component" value="Unassembled WGS sequence"/>
</dbReference>
<evidence type="ECO:0000256" key="1">
    <source>
        <dbReference type="SAM" id="MobiDB-lite"/>
    </source>
</evidence>
<dbReference type="AlphaFoldDB" id="A0A835YMU7"/>
<reference evidence="2" key="1">
    <citation type="submission" date="2021-02" db="EMBL/GenBank/DDBJ databases">
        <title>First Annotated Genome of the Yellow-green Alga Tribonema minus.</title>
        <authorList>
            <person name="Mahan K.M."/>
        </authorList>
    </citation>
    <scope>NUCLEOTIDE SEQUENCE</scope>
    <source>
        <strain evidence="2">UTEX B ZZ1240</strain>
    </source>
</reference>
<proteinExistence type="predicted"/>
<dbReference type="EMBL" id="JAFCMP010000534">
    <property type="protein sequence ID" value="KAG5176692.1"/>
    <property type="molecule type" value="Genomic_DNA"/>
</dbReference>
<keyword evidence="3" id="KW-1185">Reference proteome</keyword>
<sequence>MSKVVVRSRKKFKTTKLSKAAHGASSSSAPSGGGGAGGGAGGTTVVHAGGGGAGELAGLVSMLLSVRGDPTNVTFSRDTVAAERPVFETGVLHMHPIPNSVPAGLTAGIDAGTDPIREWATSSDRATQATQDVVRTSDAFTQSQRLIEALVTVLIEKQSSGAFTQPLLGVEDLEHVVGILNSTPNSVTGYRATDIADPLCPKSILQAIRKKLLAEANGRAFDDRFNYRLKPGDTVRIDTIALSDRLRAFKKAGRFKSSHNTTFSADTYTVQSHSDADNTVRVTELPNRVFARGQCLLIPDVKDRKQFVTEYQGKRDEKGVPVGAEDPFGYADRRVVVKDH</sequence>
<gene>
    <name evidence="2" type="ORF">JKP88DRAFT_282566</name>
</gene>
<evidence type="ECO:0000313" key="2">
    <source>
        <dbReference type="EMBL" id="KAG5176692.1"/>
    </source>
</evidence>
<organism evidence="2 3">
    <name type="scientific">Tribonema minus</name>
    <dbReference type="NCBI Taxonomy" id="303371"/>
    <lineage>
        <taxon>Eukaryota</taxon>
        <taxon>Sar</taxon>
        <taxon>Stramenopiles</taxon>
        <taxon>Ochrophyta</taxon>
        <taxon>PX clade</taxon>
        <taxon>Xanthophyceae</taxon>
        <taxon>Tribonematales</taxon>
        <taxon>Tribonemataceae</taxon>
        <taxon>Tribonema</taxon>
    </lineage>
</organism>
<accession>A0A835YMU7</accession>
<comment type="caution">
    <text evidence="2">The sequence shown here is derived from an EMBL/GenBank/DDBJ whole genome shotgun (WGS) entry which is preliminary data.</text>
</comment>
<protein>
    <submittedName>
        <fullName evidence="2">Uncharacterized protein</fullName>
    </submittedName>
</protein>
<feature type="compositionally biased region" description="Gly residues" evidence="1">
    <location>
        <begin position="31"/>
        <end position="40"/>
    </location>
</feature>
<name>A0A835YMU7_9STRA</name>